<evidence type="ECO:0000259" key="4">
    <source>
        <dbReference type="SMART" id="SM01008"/>
    </source>
</evidence>
<evidence type="ECO:0000313" key="6">
    <source>
        <dbReference type="Proteomes" id="UP000584374"/>
    </source>
</evidence>
<proteinExistence type="predicted"/>
<dbReference type="GO" id="GO:0004854">
    <property type="term" value="F:xanthine dehydrogenase activity"/>
    <property type="evidence" value="ECO:0007669"/>
    <property type="project" value="UniProtKB-EC"/>
</dbReference>
<keyword evidence="6" id="KW-1185">Reference proteome</keyword>
<dbReference type="RefSeq" id="WP_184731042.1">
    <property type="nucleotide sequence ID" value="NZ_JACHIW010000002.1"/>
</dbReference>
<dbReference type="PANTHER" id="PTHR11908">
    <property type="entry name" value="XANTHINE DEHYDROGENASE"/>
    <property type="match status" value="1"/>
</dbReference>
<evidence type="ECO:0000256" key="1">
    <source>
        <dbReference type="ARBA" id="ARBA00022505"/>
    </source>
</evidence>
<dbReference type="InterPro" id="IPR008274">
    <property type="entry name" value="AldOxase/xan_DH_MoCoBD1"/>
</dbReference>
<dbReference type="Gene3D" id="3.30.365.10">
    <property type="entry name" value="Aldehyde oxidase/xanthine dehydrogenase, molybdopterin binding domain"/>
    <property type="match status" value="4"/>
</dbReference>
<comment type="caution">
    <text evidence="5">The sequence shown here is derived from an EMBL/GenBank/DDBJ whole genome shotgun (WGS) entry which is preliminary data.</text>
</comment>
<sequence length="735" mass="76997">MTSRLDGPVKVTGRAKYGADNNFPGMVHGYVVLSTIAHGEIAAMDVTAAKSAPGVIGVYSPFDSLELRTPSFPPLGETWVPLQDREVTYYGQPIGFVVAQTYEQARDAAMLIEVSYLARPALTSLRDGLDSAEDAPSTRDGSPPSLTVLASGVESIEDALAASPMVVEATYTTATQNHAAMEPHSAVAVWDSDGLTVYSGNQGANIQAAELATALDTDPSSVRAVNPFVGGAFGGKGRTSAPAFLAAAAARALNRPVKAALSREQVFTATATRPATVQKIALGADTDGTLIALRHDSWSSTPVDRSFVEPTSHGTSREWYATQNLAISQRMVPLNIPPTTFMRAPGEAPGSFALESAIDELAVALNMDPIELRLRNDSTAPPGRDLEWSSKHLDECFRVGAARFGWADRSPRGRTDGDWLVGLGTATAMFPALRFPATVEVTLRADGTAVVATSGADPGTGLLTVLSLVGAESLDISPDRITPRLGDSALPPGGMSGGSTATASAGSAIMIAAAEVIDDLLALASSPGAPFDGVEVSYADGRVLGGGRTMTFGDVLRAVNRSSISATGSSAPGEELTKHSFSSFGAQFCEVRVHRWTREARVSRMLGVFDAGRIINEKAARSQLIGGMIWGVSAALHEGLEIEANGRLANGDFASYLLPVNADIPEVDVRFVEYPDTLHNAVGAKGLGEIGIVGMAAAIANGIFNATGIRVRHIPIMIEDLLDDGFVSRLRGRRA</sequence>
<evidence type="ECO:0000256" key="3">
    <source>
        <dbReference type="SAM" id="MobiDB-lite"/>
    </source>
</evidence>
<dbReference type="SUPFAM" id="SSF54665">
    <property type="entry name" value="CO dehydrogenase molybdoprotein N-domain-like"/>
    <property type="match status" value="1"/>
</dbReference>
<dbReference type="Pfam" id="PF02738">
    <property type="entry name" value="MoCoBD_1"/>
    <property type="match status" value="1"/>
</dbReference>
<feature type="region of interest" description="Disordered" evidence="3">
    <location>
        <begin position="128"/>
        <end position="147"/>
    </location>
</feature>
<keyword evidence="1" id="KW-0500">Molybdenum</keyword>
<evidence type="ECO:0000313" key="5">
    <source>
        <dbReference type="EMBL" id="MBB5158944.1"/>
    </source>
</evidence>
<dbReference type="Proteomes" id="UP000584374">
    <property type="component" value="Unassembled WGS sequence"/>
</dbReference>
<reference evidence="5 6" key="1">
    <citation type="submission" date="2020-08" db="EMBL/GenBank/DDBJ databases">
        <title>Sequencing the genomes of 1000 actinobacteria strains.</title>
        <authorList>
            <person name="Klenk H.-P."/>
        </authorList>
    </citation>
    <scope>NUCLEOTIDE SEQUENCE [LARGE SCALE GENOMIC DNA]</scope>
    <source>
        <strain evidence="5 6">DSM 45584</strain>
    </source>
</reference>
<organism evidence="5 6">
    <name type="scientific">Saccharopolyspora phatthalungensis</name>
    <dbReference type="NCBI Taxonomy" id="664693"/>
    <lineage>
        <taxon>Bacteria</taxon>
        <taxon>Bacillati</taxon>
        <taxon>Actinomycetota</taxon>
        <taxon>Actinomycetes</taxon>
        <taxon>Pseudonocardiales</taxon>
        <taxon>Pseudonocardiaceae</taxon>
        <taxon>Saccharopolyspora</taxon>
    </lineage>
</organism>
<protein>
    <submittedName>
        <fullName evidence="5">Xanthine dehydrogenase YagR molybdenum-binding subunit</fullName>
        <ecNumber evidence="5">1.17.1.4</ecNumber>
    </submittedName>
</protein>
<dbReference type="InterPro" id="IPR036856">
    <property type="entry name" value="Ald_Oxase/Xan_DH_a/b_sf"/>
</dbReference>
<evidence type="ECO:0000256" key="2">
    <source>
        <dbReference type="ARBA" id="ARBA00023002"/>
    </source>
</evidence>
<dbReference type="SUPFAM" id="SSF56003">
    <property type="entry name" value="Molybdenum cofactor-binding domain"/>
    <property type="match status" value="1"/>
</dbReference>
<dbReference type="Pfam" id="PF01315">
    <property type="entry name" value="Ald_Xan_dh_C"/>
    <property type="match status" value="1"/>
</dbReference>
<feature type="domain" description="Aldehyde oxidase/xanthine dehydrogenase a/b hammerhead" evidence="4">
    <location>
        <begin position="12"/>
        <end position="120"/>
    </location>
</feature>
<dbReference type="GO" id="GO:0005506">
    <property type="term" value="F:iron ion binding"/>
    <property type="evidence" value="ECO:0007669"/>
    <property type="project" value="InterPro"/>
</dbReference>
<dbReference type="Gene3D" id="3.90.1170.50">
    <property type="entry name" value="Aldehyde oxidase/xanthine dehydrogenase, a/b hammerhead"/>
    <property type="match status" value="1"/>
</dbReference>
<dbReference type="EMBL" id="JACHIW010000002">
    <property type="protein sequence ID" value="MBB5158944.1"/>
    <property type="molecule type" value="Genomic_DNA"/>
</dbReference>
<dbReference type="EC" id="1.17.1.4" evidence="5"/>
<dbReference type="SMART" id="SM01008">
    <property type="entry name" value="Ald_Xan_dh_C"/>
    <property type="match status" value="1"/>
</dbReference>
<keyword evidence="2 5" id="KW-0560">Oxidoreductase</keyword>
<dbReference type="InterPro" id="IPR046867">
    <property type="entry name" value="AldOxase/xan_DH_MoCoBD2"/>
</dbReference>
<dbReference type="InterPro" id="IPR016208">
    <property type="entry name" value="Ald_Oxase/xanthine_DH-like"/>
</dbReference>
<gene>
    <name evidence="5" type="ORF">BJ970_006543</name>
</gene>
<dbReference type="Pfam" id="PF20256">
    <property type="entry name" value="MoCoBD_2"/>
    <property type="match status" value="1"/>
</dbReference>
<dbReference type="InterPro" id="IPR000674">
    <property type="entry name" value="Ald_Oxase/Xan_DH_a/b"/>
</dbReference>
<accession>A0A840QDT4</accession>
<name>A0A840QDT4_9PSEU</name>
<dbReference type="PANTHER" id="PTHR11908:SF132">
    <property type="entry name" value="ALDEHYDE OXIDASE 1-RELATED"/>
    <property type="match status" value="1"/>
</dbReference>
<dbReference type="AlphaFoldDB" id="A0A840QDT4"/>
<dbReference type="InterPro" id="IPR037165">
    <property type="entry name" value="AldOxase/xan_DH_Mopterin-bd_sf"/>
</dbReference>